<evidence type="ECO:0000313" key="1">
    <source>
        <dbReference type="EnsemblMetazoa" id="Aqu2.1.37027_001"/>
    </source>
</evidence>
<dbReference type="InParanoid" id="A0A1X7VBX1"/>
<dbReference type="AlphaFoldDB" id="A0A1X7VBX1"/>
<accession>A0A1X7VBX1</accession>
<name>A0A1X7VBX1_AMPQE</name>
<sequence length="76" mass="9095">MPFLWKKIWVCTEFEMMVGERKIDLMKTNWEKKLPIIMSTTRESTLPSSPAVLLILEENFRIGPIYKQQGIFQNYR</sequence>
<organism evidence="1">
    <name type="scientific">Amphimedon queenslandica</name>
    <name type="common">Sponge</name>
    <dbReference type="NCBI Taxonomy" id="400682"/>
    <lineage>
        <taxon>Eukaryota</taxon>
        <taxon>Metazoa</taxon>
        <taxon>Porifera</taxon>
        <taxon>Demospongiae</taxon>
        <taxon>Heteroscleromorpha</taxon>
        <taxon>Haplosclerida</taxon>
        <taxon>Niphatidae</taxon>
        <taxon>Amphimedon</taxon>
    </lineage>
</organism>
<proteinExistence type="predicted"/>
<dbReference type="EnsemblMetazoa" id="Aqu2.1.37027_001">
    <property type="protein sequence ID" value="Aqu2.1.37027_001"/>
    <property type="gene ID" value="Aqu2.1.37027"/>
</dbReference>
<protein>
    <submittedName>
        <fullName evidence="1">Uncharacterized protein</fullName>
    </submittedName>
</protein>
<reference evidence="1" key="1">
    <citation type="submission" date="2017-05" db="UniProtKB">
        <authorList>
            <consortium name="EnsemblMetazoa"/>
        </authorList>
    </citation>
    <scope>IDENTIFICATION</scope>
</reference>